<evidence type="ECO:0000313" key="1">
    <source>
        <dbReference type="EMBL" id="DAD94704.1"/>
    </source>
</evidence>
<dbReference type="EMBL" id="BK015180">
    <property type="protein sequence ID" value="DAD94704.1"/>
    <property type="molecule type" value="Genomic_DNA"/>
</dbReference>
<organism evidence="1">
    <name type="scientific">Siphoviridae sp. ctsMn4</name>
    <dbReference type="NCBI Taxonomy" id="2826485"/>
    <lineage>
        <taxon>Viruses</taxon>
        <taxon>Duplodnaviria</taxon>
        <taxon>Heunggongvirae</taxon>
        <taxon>Uroviricota</taxon>
        <taxon>Caudoviricetes</taxon>
    </lineage>
</organism>
<proteinExistence type="predicted"/>
<accession>A0A8S5NKG0</accession>
<protein>
    <submittedName>
        <fullName evidence="1">Uncharacterized protein</fullName>
    </submittedName>
</protein>
<reference evidence="1" key="1">
    <citation type="journal article" date="2021" name="Proc. Natl. Acad. Sci. U.S.A.">
        <title>A Catalog of Tens of Thousands of Viruses from Human Metagenomes Reveals Hidden Associations with Chronic Diseases.</title>
        <authorList>
            <person name="Tisza M.J."/>
            <person name="Buck C.B."/>
        </authorList>
    </citation>
    <scope>NUCLEOTIDE SEQUENCE</scope>
    <source>
        <strain evidence="1">CtsMn4</strain>
    </source>
</reference>
<name>A0A8S5NKG0_9CAUD</name>
<sequence length="138" mass="16074">MNFDTERWKLLKICEMNARRSCIPGIQKMAGEIFVDPWPQSDSDIWLSMFTEAKAVNMNLCSYLFLVRGCGTYLQENSSYGLTGSGWPYLFKPCVSSDTWPSKSVFQEIMNDMFRQFNAQQIYRVMKNAWDFQKSVSD</sequence>